<protein>
    <submittedName>
        <fullName evidence="3">Uncharacterized protein</fullName>
    </submittedName>
</protein>
<dbReference type="AlphaFoldDB" id="A0A9Q0USI5"/>
<organism evidence="3 4">
    <name type="scientific">Salix purpurea</name>
    <name type="common">Purple osier willow</name>
    <dbReference type="NCBI Taxonomy" id="77065"/>
    <lineage>
        <taxon>Eukaryota</taxon>
        <taxon>Viridiplantae</taxon>
        <taxon>Streptophyta</taxon>
        <taxon>Embryophyta</taxon>
        <taxon>Tracheophyta</taxon>
        <taxon>Spermatophyta</taxon>
        <taxon>Magnoliopsida</taxon>
        <taxon>eudicotyledons</taxon>
        <taxon>Gunneridae</taxon>
        <taxon>Pentapetalae</taxon>
        <taxon>rosids</taxon>
        <taxon>fabids</taxon>
        <taxon>Malpighiales</taxon>
        <taxon>Salicaceae</taxon>
        <taxon>Saliceae</taxon>
        <taxon>Salix</taxon>
    </lineage>
</organism>
<evidence type="ECO:0000256" key="1">
    <source>
        <dbReference type="SAM" id="Phobius"/>
    </source>
</evidence>
<evidence type="ECO:0000313" key="4">
    <source>
        <dbReference type="Proteomes" id="UP001151532"/>
    </source>
</evidence>
<proteinExistence type="predicted"/>
<feature type="chain" id="PRO_5040481884" evidence="2">
    <location>
        <begin position="23"/>
        <end position="298"/>
    </location>
</feature>
<keyword evidence="1" id="KW-0472">Membrane</keyword>
<name>A0A9Q0USI5_SALPP</name>
<dbReference type="OrthoDB" id="769005at2759"/>
<accession>A0A9Q0USI5</accession>
<dbReference type="Proteomes" id="UP001151532">
    <property type="component" value="Chromosome 17"/>
</dbReference>
<evidence type="ECO:0000313" key="3">
    <source>
        <dbReference type="EMBL" id="KAJ6735261.1"/>
    </source>
</evidence>
<keyword evidence="1" id="KW-1133">Transmembrane helix</keyword>
<feature type="signal peptide" evidence="2">
    <location>
        <begin position="1"/>
        <end position="22"/>
    </location>
</feature>
<dbReference type="PANTHER" id="PTHR35107:SF2">
    <property type="entry name" value="EXPRESSED PROTEIN"/>
    <property type="match status" value="1"/>
</dbReference>
<comment type="caution">
    <text evidence="3">The sequence shown here is derived from an EMBL/GenBank/DDBJ whole genome shotgun (WGS) entry which is preliminary data.</text>
</comment>
<sequence>MAPSRLLLSLSILLGLLSFSSSARPCKTLFISSYSFSLKPLNPNPNPNNPSSGFVIVTEIHEDSIPASSLALIKRRFVPFVPSNNYENTNKGFQGTTRRDEVGSVWDGFGSYDLSSLRDRTKDILSVVVALLFGVGCGALTAATMYLVWSLFSPSQSRYDDYFDGEFSDEEEEDLKKIGYVKIPEAEQVKGGSGGEIGNVAFDHRNCHSCRSFTQSMAELLGFSCLLSYAFIIRKLKDGNCFRCYWWTWSLLIRDTTEKYLIIVSGNRMLDSSEADIFSSSEIVESVPFKLQKISLIQ</sequence>
<keyword evidence="1" id="KW-0812">Transmembrane</keyword>
<dbReference type="PANTHER" id="PTHR35107">
    <property type="entry name" value="EXPRESSED PROTEIN"/>
    <property type="match status" value="1"/>
</dbReference>
<reference evidence="3" key="1">
    <citation type="submission" date="2022-11" db="EMBL/GenBank/DDBJ databases">
        <authorList>
            <person name="Hyden B.L."/>
            <person name="Feng K."/>
            <person name="Yates T."/>
            <person name="Jawdy S."/>
            <person name="Smart L.B."/>
            <person name="Muchero W."/>
        </authorList>
    </citation>
    <scope>NUCLEOTIDE SEQUENCE</scope>
    <source>
        <tissue evidence="3">Shoot tip</tissue>
    </source>
</reference>
<gene>
    <name evidence="3" type="ORF">OIU79_002351</name>
</gene>
<reference evidence="3" key="2">
    <citation type="journal article" date="2023" name="Int. J. Mol. Sci.">
        <title>De Novo Assembly and Annotation of 11 Diverse Shrub Willow (Salix) Genomes Reveals Novel Gene Organization in Sex-Linked Regions.</title>
        <authorList>
            <person name="Hyden B."/>
            <person name="Feng K."/>
            <person name="Yates T.B."/>
            <person name="Jawdy S."/>
            <person name="Cereghino C."/>
            <person name="Smart L.B."/>
            <person name="Muchero W."/>
        </authorList>
    </citation>
    <scope>NUCLEOTIDE SEQUENCE</scope>
    <source>
        <tissue evidence="3">Shoot tip</tissue>
    </source>
</reference>
<keyword evidence="4" id="KW-1185">Reference proteome</keyword>
<feature type="transmembrane region" description="Helical" evidence="1">
    <location>
        <begin position="124"/>
        <end position="149"/>
    </location>
</feature>
<evidence type="ECO:0000256" key="2">
    <source>
        <dbReference type="SAM" id="SignalP"/>
    </source>
</evidence>
<keyword evidence="2" id="KW-0732">Signal</keyword>
<dbReference type="EMBL" id="JAPFFK010000011">
    <property type="protein sequence ID" value="KAJ6735261.1"/>
    <property type="molecule type" value="Genomic_DNA"/>
</dbReference>